<reference evidence="2 3" key="1">
    <citation type="submission" date="2007-08" db="EMBL/GenBank/DDBJ databases">
        <authorList>
            <consortium name="The Citrobacter koseri Genome Sequencing Project"/>
            <person name="McClelland M."/>
            <person name="Sanderson E.K."/>
            <person name="Porwollik S."/>
            <person name="Spieth J."/>
            <person name="Clifton W.S."/>
            <person name="Latreille P."/>
            <person name="Courtney L."/>
            <person name="Wang C."/>
            <person name="Pepin K."/>
            <person name="Bhonagiri V."/>
            <person name="Nash W."/>
            <person name="Johnson M."/>
            <person name="Thiruvilangam P."/>
            <person name="Wilson R."/>
        </authorList>
    </citation>
    <scope>NUCLEOTIDE SEQUENCE [LARGE SCALE GENOMIC DNA]</scope>
    <source>
        <strain evidence="3">ATCC BAA-895 / CDC 4225-83 / SGSC4696</strain>
    </source>
</reference>
<feature type="region of interest" description="Disordered" evidence="1">
    <location>
        <begin position="423"/>
        <end position="449"/>
    </location>
</feature>
<feature type="compositionally biased region" description="Basic and acidic residues" evidence="1">
    <location>
        <begin position="172"/>
        <end position="192"/>
    </location>
</feature>
<dbReference type="STRING" id="290338.CKO_03698"/>
<evidence type="ECO:0000313" key="2">
    <source>
        <dbReference type="EMBL" id="ABV14775.1"/>
    </source>
</evidence>
<feature type="compositionally biased region" description="Polar residues" evidence="1">
    <location>
        <begin position="423"/>
        <end position="442"/>
    </location>
</feature>
<dbReference type="EMBL" id="CP000822">
    <property type="protein sequence ID" value="ABV14775.1"/>
    <property type="molecule type" value="Genomic_DNA"/>
</dbReference>
<feature type="region of interest" description="Disordered" evidence="1">
    <location>
        <begin position="171"/>
        <end position="195"/>
    </location>
</feature>
<evidence type="ECO:0000313" key="3">
    <source>
        <dbReference type="Proteomes" id="UP000008148"/>
    </source>
</evidence>
<dbReference type="AlphaFoldDB" id="A8AMR2"/>
<feature type="compositionally biased region" description="Basic and acidic residues" evidence="1">
    <location>
        <begin position="1"/>
        <end position="21"/>
    </location>
</feature>
<sequence>MLVKAEVRKRGAYTPREENLQHDAAQQEAEANGKGNTQRTWDKERVVKDEFTDTGCTGVIHLNRSDQRWVGRQNEQAGNRSERRDSGQRRDVQRQRHWHQRFRCGCLRVQQSGSKEEDDGQQPRMALNHATRSVFDPVDVVRNESIAQPCYAQNTDTGAHARFKGTGVQDGVRFDTADDGRQRRDAQHDDQNRVGGVHQRCCDQAEAWTVDDGINHDADNAQQEQPDRGFCHRFDFNLLFAAQLDQPFLQTFAVNRVVRKFRVKQHCDQEGHHQYRQQSGRNHHGQQVNIADAMTFHDGRHVHNRRRDRRCGDRNLCGNHRRGERTARFDALLLRHFSDNRQGCQRDVASTGKDSQEISDDRCKDRDVFRVFAQQFFRLVNQIVQTARNLHCGDGSDNRHDDGNNIERDIPWFNADGCKNQNAKPTCKSNTDAPKSGTQKDCQQNDDKF</sequence>
<name>A8AMR2_CITK8</name>
<accession>A8AMR2</accession>
<feature type="region of interest" description="Disordered" evidence="1">
    <location>
        <begin position="68"/>
        <end position="96"/>
    </location>
</feature>
<evidence type="ECO:0000256" key="1">
    <source>
        <dbReference type="SAM" id="MobiDB-lite"/>
    </source>
</evidence>
<dbReference type="Proteomes" id="UP000008148">
    <property type="component" value="Chromosome"/>
</dbReference>
<dbReference type="KEGG" id="cko:CKO_03698"/>
<dbReference type="HOGENOM" id="CLU_609289_0_0_6"/>
<organism evidence="2 3">
    <name type="scientific">Citrobacter koseri (strain ATCC BAA-895 / CDC 4225-83 / SGSC4696)</name>
    <dbReference type="NCBI Taxonomy" id="290338"/>
    <lineage>
        <taxon>Bacteria</taxon>
        <taxon>Pseudomonadati</taxon>
        <taxon>Pseudomonadota</taxon>
        <taxon>Gammaproteobacteria</taxon>
        <taxon>Enterobacterales</taxon>
        <taxon>Enterobacteriaceae</taxon>
        <taxon>Citrobacter</taxon>
    </lineage>
</organism>
<feature type="region of interest" description="Disordered" evidence="1">
    <location>
        <begin position="1"/>
        <end position="43"/>
    </location>
</feature>
<proteinExistence type="predicted"/>
<gene>
    <name evidence="2" type="ordered locus">CKO_03698</name>
</gene>
<protein>
    <submittedName>
        <fullName evidence="2">Uncharacterized protein</fullName>
    </submittedName>
</protein>
<keyword evidence="3" id="KW-1185">Reference proteome</keyword>
<feature type="compositionally biased region" description="Basic and acidic residues" evidence="1">
    <location>
        <begin position="80"/>
        <end position="94"/>
    </location>
</feature>